<dbReference type="PROSITE" id="PS50886">
    <property type="entry name" value="TRBD"/>
    <property type="match status" value="1"/>
</dbReference>
<evidence type="ECO:0000256" key="14">
    <source>
        <dbReference type="RuleBase" id="RU363039"/>
    </source>
</evidence>
<dbReference type="Gene3D" id="1.10.730.10">
    <property type="entry name" value="Isoleucyl-tRNA Synthetase, Domain 1"/>
    <property type="match status" value="1"/>
</dbReference>
<evidence type="ECO:0000256" key="10">
    <source>
        <dbReference type="ARBA" id="ARBA00022917"/>
    </source>
</evidence>
<feature type="binding site" evidence="13">
    <location>
        <position position="128"/>
    </location>
    <ligand>
        <name>Zn(2+)</name>
        <dbReference type="ChEBI" id="CHEBI:29105"/>
    </ligand>
</feature>
<dbReference type="Proteomes" id="UP000829401">
    <property type="component" value="Chromosome"/>
</dbReference>
<evidence type="ECO:0000256" key="7">
    <source>
        <dbReference type="ARBA" id="ARBA00022741"/>
    </source>
</evidence>
<evidence type="ECO:0000256" key="1">
    <source>
        <dbReference type="ARBA" id="ARBA00003314"/>
    </source>
</evidence>
<evidence type="ECO:0000256" key="5">
    <source>
        <dbReference type="ARBA" id="ARBA00022555"/>
    </source>
</evidence>
<dbReference type="EMBL" id="CP080467">
    <property type="protein sequence ID" value="UNO49220.1"/>
    <property type="molecule type" value="Genomic_DNA"/>
</dbReference>
<feature type="short sequence motif" description="'KMSKS' region" evidence="13">
    <location>
        <begin position="301"/>
        <end position="305"/>
    </location>
</feature>
<dbReference type="InterPro" id="IPR023457">
    <property type="entry name" value="Met-tRNA_synth_2"/>
</dbReference>
<dbReference type="Pfam" id="PF01588">
    <property type="entry name" value="tRNA_bind"/>
    <property type="match status" value="1"/>
</dbReference>
<sequence length="656" mass="74333">MGKPTFYITTPIYYPNDRLHIGHAYTTVAADAMARYKRLRGYDVFFLTGTDEHGQKIQTRAAQAGLAPKPFLDPIIEWIQGLWKKLNISYDDFIRTTEQRHTKVVEDIFEKLLKKGDIYLSEYEGWYCTPDESFWLERELKDGKCPECGREVQFVREESYFFRMSKYVDRLVQYYEENPGFIEPIGRKTEMLKNFIEPGLQDLCVSRTSFDWGVHVKSDPKHVVYVWLDALTNYITAIGYGSDDPQKRAQFEHYWPADVHVVGKDIVRFHSIYWPIILMALDLPLPKKVYGHGFFLAKGGKMSKSKGNVIDPLQLVDRYGRDAFRYFLLREVPFGQDGIFTPEGLVERLNYDLANDFGNLIHRTVAMLTRFNDGVVPAPGQRQAVDEALQQVAADAQKAVEEAMDAMQFSVALAELWTLVRRANKYIDECQPWKLHKEGETERLHTVLYNMVEAIRLATIMVQPFMTDAPVAIAKQFGWSGDAFSWTSLSFGEGPNGQKVTEEKPLFPRLDVEKEIEALEEMTGAKALQNTEDAGKDKEAAKSEAKPGKAQIGIDTFDQVELRVGQIKTAAKVEGADKLLQFQVDLGFETRQIVSGIAKYFTPEELVGKKVIVVANLKPVKLRGVESQGMILAASEGDTLTLATVPDTMPNGAIVK</sequence>
<dbReference type="CDD" id="cd02800">
    <property type="entry name" value="tRNA_bind_EcMetRS_like"/>
    <property type="match status" value="1"/>
</dbReference>
<dbReference type="OrthoDB" id="9810191at2"/>
<evidence type="ECO:0000313" key="17">
    <source>
        <dbReference type="Proteomes" id="UP000829401"/>
    </source>
</evidence>
<evidence type="ECO:0000256" key="12">
    <source>
        <dbReference type="ARBA" id="ARBA00047364"/>
    </source>
</evidence>
<dbReference type="Gene3D" id="2.170.220.10">
    <property type="match status" value="1"/>
</dbReference>
<keyword evidence="17" id="KW-1185">Reference proteome</keyword>
<dbReference type="FunFam" id="1.10.730.10:FF:000026">
    <property type="entry name" value="Methionine--tRNA ligase"/>
    <property type="match status" value="1"/>
</dbReference>
<dbReference type="GO" id="GO:0004825">
    <property type="term" value="F:methionine-tRNA ligase activity"/>
    <property type="evidence" value="ECO:0007669"/>
    <property type="project" value="UniProtKB-UniRule"/>
</dbReference>
<evidence type="ECO:0000256" key="8">
    <source>
        <dbReference type="ARBA" id="ARBA00022840"/>
    </source>
</evidence>
<keyword evidence="11 13" id="KW-0030">Aminoacyl-tRNA synthetase</keyword>
<feature type="binding site" evidence="13">
    <location>
        <position position="145"/>
    </location>
    <ligand>
        <name>Zn(2+)</name>
        <dbReference type="ChEBI" id="CHEBI:29105"/>
    </ligand>
</feature>
<dbReference type="eggNOG" id="COG0143">
    <property type="taxonomic scope" value="Bacteria"/>
</dbReference>
<dbReference type="GO" id="GO:0000049">
    <property type="term" value="F:tRNA binding"/>
    <property type="evidence" value="ECO:0007669"/>
    <property type="project" value="UniProtKB-UniRule"/>
</dbReference>
<reference evidence="17" key="1">
    <citation type="journal article" date="2022" name="G3 (Bethesda)">
        <title>Unveiling the complete genome sequence of Alicyclobacillus acidoterrestris DSM 3922T, a taint-producing strain.</title>
        <authorList>
            <person name="Leonardo I.C."/>
            <person name="Barreto Crespo M.T."/>
            <person name="Gaspar F.B."/>
        </authorList>
    </citation>
    <scope>NUCLEOTIDE SEQUENCE [LARGE SCALE GENOMIC DNA]</scope>
    <source>
        <strain evidence="17">DSM 3922</strain>
    </source>
</reference>
<dbReference type="InterPro" id="IPR014729">
    <property type="entry name" value="Rossmann-like_a/b/a_fold"/>
</dbReference>
<evidence type="ECO:0000256" key="6">
    <source>
        <dbReference type="ARBA" id="ARBA00022598"/>
    </source>
</evidence>
<keyword evidence="9 13" id="KW-0694">RNA-binding</keyword>
<dbReference type="PRINTS" id="PR01041">
    <property type="entry name" value="TRNASYNTHMET"/>
</dbReference>
<dbReference type="InterPro" id="IPR009080">
    <property type="entry name" value="tRNAsynth_Ia_anticodon-bd"/>
</dbReference>
<dbReference type="Gene3D" id="3.40.50.620">
    <property type="entry name" value="HUPs"/>
    <property type="match status" value="1"/>
</dbReference>
<dbReference type="CDD" id="cd07957">
    <property type="entry name" value="Anticodon_Ia_Met"/>
    <property type="match status" value="1"/>
</dbReference>
<keyword evidence="5 13" id="KW-0820">tRNA-binding</keyword>
<dbReference type="EC" id="6.1.1.10" evidence="13"/>
<comment type="catalytic activity">
    <reaction evidence="12 13">
        <text>tRNA(Met) + L-methionine + ATP = L-methionyl-tRNA(Met) + AMP + diphosphate</text>
        <dbReference type="Rhea" id="RHEA:13481"/>
        <dbReference type="Rhea" id="RHEA-COMP:9667"/>
        <dbReference type="Rhea" id="RHEA-COMP:9698"/>
        <dbReference type="ChEBI" id="CHEBI:30616"/>
        <dbReference type="ChEBI" id="CHEBI:33019"/>
        <dbReference type="ChEBI" id="CHEBI:57844"/>
        <dbReference type="ChEBI" id="CHEBI:78442"/>
        <dbReference type="ChEBI" id="CHEBI:78530"/>
        <dbReference type="ChEBI" id="CHEBI:456215"/>
        <dbReference type="EC" id="6.1.1.10"/>
    </reaction>
</comment>
<dbReference type="GO" id="GO:0005737">
    <property type="term" value="C:cytoplasm"/>
    <property type="evidence" value="ECO:0007669"/>
    <property type="project" value="UniProtKB-SubCell"/>
</dbReference>
<dbReference type="InterPro" id="IPR015413">
    <property type="entry name" value="Methionyl/Leucyl_tRNA_Synth"/>
</dbReference>
<evidence type="ECO:0000256" key="11">
    <source>
        <dbReference type="ARBA" id="ARBA00023146"/>
    </source>
</evidence>
<feature type="binding site" evidence="13">
    <location>
        <position position="148"/>
    </location>
    <ligand>
        <name>Zn(2+)</name>
        <dbReference type="ChEBI" id="CHEBI:29105"/>
    </ligand>
</feature>
<dbReference type="AlphaFoldDB" id="T0DPA1"/>
<keyword evidence="7 13" id="KW-0547">Nucleotide-binding</keyword>
<keyword evidence="4 13" id="KW-0963">Cytoplasm</keyword>
<feature type="region of interest" description="Disordered" evidence="15">
    <location>
        <begin position="526"/>
        <end position="548"/>
    </location>
</feature>
<dbReference type="PROSITE" id="PS00178">
    <property type="entry name" value="AA_TRNA_LIGASE_I"/>
    <property type="match status" value="1"/>
</dbReference>
<feature type="compositionally biased region" description="Basic and acidic residues" evidence="15">
    <location>
        <begin position="533"/>
        <end position="547"/>
    </location>
</feature>
<dbReference type="SUPFAM" id="SSF50249">
    <property type="entry name" value="Nucleic acid-binding proteins"/>
    <property type="match status" value="1"/>
</dbReference>
<dbReference type="NCBIfam" id="TIGR00398">
    <property type="entry name" value="metG"/>
    <property type="match status" value="1"/>
</dbReference>
<evidence type="ECO:0000256" key="4">
    <source>
        <dbReference type="ARBA" id="ARBA00022490"/>
    </source>
</evidence>
<dbReference type="InterPro" id="IPR041872">
    <property type="entry name" value="Anticodon_Met"/>
</dbReference>
<dbReference type="InterPro" id="IPR012340">
    <property type="entry name" value="NA-bd_OB-fold"/>
</dbReference>
<accession>T0DPA1</accession>
<keyword evidence="10 13" id="KW-0648">Protein biosynthesis</keyword>
<dbReference type="NCBIfam" id="NF008900">
    <property type="entry name" value="PRK12267.1"/>
    <property type="match status" value="1"/>
</dbReference>
<keyword evidence="8 13" id="KW-0067">ATP-binding</keyword>
<dbReference type="PANTHER" id="PTHR43326:SF1">
    <property type="entry name" value="METHIONINE--TRNA LIGASE, MITOCHONDRIAL"/>
    <property type="match status" value="1"/>
</dbReference>
<dbReference type="InterPro" id="IPR001412">
    <property type="entry name" value="aa-tRNA-synth_I_CS"/>
</dbReference>
<dbReference type="InterPro" id="IPR004495">
    <property type="entry name" value="Met-tRNA-synth_bsu_C"/>
</dbReference>
<dbReference type="NCBIfam" id="TIGR00399">
    <property type="entry name" value="metG_C_term"/>
    <property type="match status" value="1"/>
</dbReference>
<dbReference type="Pfam" id="PF09334">
    <property type="entry name" value="tRNA-synt_1g"/>
    <property type="match status" value="2"/>
</dbReference>
<dbReference type="Pfam" id="PF19303">
    <property type="entry name" value="Anticodon_3"/>
    <property type="match status" value="1"/>
</dbReference>
<comment type="function">
    <text evidence="1 13">Is required not only for elongation of protein synthesis but also for the initiation of all mRNA translation through initiator tRNA(fMet) aminoacylation.</text>
</comment>
<evidence type="ECO:0000313" key="16">
    <source>
        <dbReference type="EMBL" id="UNO49220.1"/>
    </source>
</evidence>
<comment type="caution">
    <text evidence="13">Lacks conserved residue(s) required for the propagation of feature annotation.</text>
</comment>
<dbReference type="SUPFAM" id="SSF52374">
    <property type="entry name" value="Nucleotidylyl transferase"/>
    <property type="match status" value="1"/>
</dbReference>
<dbReference type="KEGG" id="aaco:K1I37_01265"/>
<comment type="similarity">
    <text evidence="14">Belongs to the class-I aminoacyl-tRNA synthetase family.</text>
</comment>
<dbReference type="Gene3D" id="2.40.50.140">
    <property type="entry name" value="Nucleic acid-binding proteins"/>
    <property type="match status" value="1"/>
</dbReference>
<dbReference type="STRING" id="1356854.N007_00235"/>
<name>T0DPA1_ALIAG</name>
<evidence type="ECO:0000256" key="9">
    <source>
        <dbReference type="ARBA" id="ARBA00022884"/>
    </source>
</evidence>
<protein>
    <recommendedName>
        <fullName evidence="13">Methionine--tRNA ligase</fullName>
        <ecNumber evidence="13">6.1.1.10</ecNumber>
    </recommendedName>
    <alternativeName>
        <fullName evidence="13">Methionyl-tRNA synthetase</fullName>
        <shortName evidence="13">MetRS</shortName>
    </alternativeName>
</protein>
<dbReference type="CDD" id="cd00814">
    <property type="entry name" value="MetRS_core"/>
    <property type="match status" value="1"/>
</dbReference>
<evidence type="ECO:0000256" key="3">
    <source>
        <dbReference type="ARBA" id="ARBA00011738"/>
    </source>
</evidence>
<dbReference type="FunFam" id="2.40.50.140:FF:000042">
    <property type="entry name" value="Methionine--tRNA ligase"/>
    <property type="match status" value="1"/>
</dbReference>
<comment type="subcellular location">
    <subcellularLocation>
        <location evidence="2 13">Cytoplasm</location>
    </subcellularLocation>
</comment>
<evidence type="ECO:0000256" key="13">
    <source>
        <dbReference type="HAMAP-Rule" id="MF_01228"/>
    </source>
</evidence>
<gene>
    <name evidence="13 16" type="primary">metG</name>
    <name evidence="16" type="ORF">K1I37_01265</name>
</gene>
<dbReference type="InterPro" id="IPR033911">
    <property type="entry name" value="MetRS_core"/>
</dbReference>
<keyword evidence="6 13" id="KW-0436">Ligase</keyword>
<dbReference type="RefSeq" id="WP_021294662.1">
    <property type="nucleotide sequence ID" value="NZ_AURB01000001.1"/>
</dbReference>
<dbReference type="FunFam" id="2.170.220.10:FF:000002">
    <property type="entry name" value="Methionine--tRNA ligase"/>
    <property type="match status" value="1"/>
</dbReference>
<dbReference type="InterPro" id="IPR014758">
    <property type="entry name" value="Met-tRNA_synth"/>
</dbReference>
<dbReference type="eggNOG" id="COG0073">
    <property type="taxonomic scope" value="Bacteria"/>
</dbReference>
<dbReference type="SUPFAM" id="SSF47323">
    <property type="entry name" value="Anticodon-binding domain of a subclass of class I aminoacyl-tRNA synthetases"/>
    <property type="match status" value="1"/>
</dbReference>
<comment type="subunit">
    <text evidence="3 13">Homodimer.</text>
</comment>
<organism evidence="16 17">
    <name type="scientific">Alicyclobacillus acidoterrestris (strain ATCC 49025 / DSM 3922 / CIP 106132 / NCIMB 13137 / GD3B)</name>
    <dbReference type="NCBI Taxonomy" id="1356854"/>
    <lineage>
        <taxon>Bacteria</taxon>
        <taxon>Bacillati</taxon>
        <taxon>Bacillota</taxon>
        <taxon>Bacilli</taxon>
        <taxon>Bacillales</taxon>
        <taxon>Alicyclobacillaceae</taxon>
        <taxon>Alicyclobacillus</taxon>
    </lineage>
</organism>
<dbReference type="HAMAP" id="MF_01228">
    <property type="entry name" value="Met_tRNA_synth_type2"/>
    <property type="match status" value="1"/>
</dbReference>
<dbReference type="GO" id="GO:0006431">
    <property type="term" value="P:methionyl-tRNA aminoacylation"/>
    <property type="evidence" value="ECO:0007669"/>
    <property type="project" value="UniProtKB-UniRule"/>
</dbReference>
<proteinExistence type="inferred from homology"/>
<dbReference type="GO" id="GO:0005524">
    <property type="term" value="F:ATP binding"/>
    <property type="evidence" value="ECO:0007669"/>
    <property type="project" value="UniProtKB-UniRule"/>
</dbReference>
<feature type="short sequence motif" description="'HIGH' region" evidence="13">
    <location>
        <begin position="13"/>
        <end position="23"/>
    </location>
</feature>
<evidence type="ECO:0000256" key="15">
    <source>
        <dbReference type="SAM" id="MobiDB-lite"/>
    </source>
</evidence>
<evidence type="ECO:0000256" key="2">
    <source>
        <dbReference type="ARBA" id="ARBA00004496"/>
    </source>
</evidence>
<dbReference type="InterPro" id="IPR002547">
    <property type="entry name" value="tRNA-bd_dom"/>
</dbReference>
<accession>A0A9E6ZRQ9</accession>
<dbReference type="PANTHER" id="PTHR43326">
    <property type="entry name" value="METHIONYL-TRNA SYNTHETASE"/>
    <property type="match status" value="1"/>
</dbReference>